<evidence type="ECO:0000313" key="3">
    <source>
        <dbReference type="EMBL" id="KAF9462825.1"/>
    </source>
</evidence>
<dbReference type="InterPro" id="IPR011650">
    <property type="entry name" value="Peptidase_M20_dimer"/>
</dbReference>
<dbReference type="InterPro" id="IPR017439">
    <property type="entry name" value="Amidohydrolase"/>
</dbReference>
<dbReference type="SUPFAM" id="SSF53187">
    <property type="entry name" value="Zn-dependent exopeptidases"/>
    <property type="match status" value="1"/>
</dbReference>
<feature type="domain" description="Peptidase M20 dimerisation" evidence="2">
    <location>
        <begin position="265"/>
        <end position="356"/>
    </location>
</feature>
<dbReference type="CDD" id="cd05672">
    <property type="entry name" value="M20_ACY1L2-like"/>
    <property type="match status" value="1"/>
</dbReference>
<dbReference type="Gene3D" id="3.30.70.360">
    <property type="match status" value="1"/>
</dbReference>
<dbReference type="OrthoDB" id="6119954at2759"/>
<dbReference type="PANTHER" id="PTHR30575:SF0">
    <property type="entry name" value="XAA-ARG DIPEPTIDASE"/>
    <property type="match status" value="1"/>
</dbReference>
<sequence length="488" mass="53446">MTTDTDYHDVLHHACSYTFHHGDPNDRWFLAGDAALSEVHANHIHEGLHLAKHTLLSRVLAAKPGAERDDIYRPEVMRTIEEEIDSFNDALRELNLKIHDTSEIKFKETFAHDTLTEFMEAQGFEVTRKFKSEVSSDETPQFMTTAWRAAWTNQNGTGAKRVLGVNSEMDALPIPRGEVNHGCGHNLIAIAGVAVALGVKKALKVHGLSGTVVLLGTPAEEGGHGKIRLIEAGAYKEMDACVMCHPGSGPKHEVIAGTDLAIQALRVTYKGKPAHAALAPWEGINAQDAVIQAYNAISMLRQQLKPDLRVHGVIHYDKQPLAVNVIPDHMEMIWDIRAPSKPDLDDLRRRVVACFEGAATATGCTATIICKTPLMNLNQSDVMAQDVFNTVRHRYGMSASIPDQPGAFSTDFGNVTYEMPAIHMGYSIPTPDAQSTNHTVGFIKACATQEAHDETIKVSKAIALTGFRVLDDDQFFGQASAAFKQTKT</sequence>
<evidence type="ECO:0000313" key="4">
    <source>
        <dbReference type="Proteomes" id="UP000807353"/>
    </source>
</evidence>
<dbReference type="Pfam" id="PF07687">
    <property type="entry name" value="M20_dimer"/>
    <property type="match status" value="1"/>
</dbReference>
<evidence type="ECO:0000259" key="2">
    <source>
        <dbReference type="Pfam" id="PF07687"/>
    </source>
</evidence>
<organism evidence="3 4">
    <name type="scientific">Collybia nuda</name>
    <dbReference type="NCBI Taxonomy" id="64659"/>
    <lineage>
        <taxon>Eukaryota</taxon>
        <taxon>Fungi</taxon>
        <taxon>Dikarya</taxon>
        <taxon>Basidiomycota</taxon>
        <taxon>Agaricomycotina</taxon>
        <taxon>Agaricomycetes</taxon>
        <taxon>Agaricomycetidae</taxon>
        <taxon>Agaricales</taxon>
        <taxon>Tricholomatineae</taxon>
        <taxon>Clitocybaceae</taxon>
        <taxon>Collybia</taxon>
    </lineage>
</organism>
<proteinExistence type="inferred from homology"/>
<accession>A0A9P5Y5X7</accession>
<evidence type="ECO:0000256" key="1">
    <source>
        <dbReference type="ARBA" id="ARBA00006247"/>
    </source>
</evidence>
<dbReference type="PANTHER" id="PTHR30575">
    <property type="entry name" value="PEPTIDASE M20"/>
    <property type="match status" value="1"/>
</dbReference>
<comment type="caution">
    <text evidence="3">The sequence shown here is derived from an EMBL/GenBank/DDBJ whole genome shotgun (WGS) entry which is preliminary data.</text>
</comment>
<gene>
    <name evidence="3" type="ORF">BDZ94DRAFT_1260403</name>
</gene>
<dbReference type="InterPro" id="IPR052030">
    <property type="entry name" value="Peptidase_M20/M20A_hydrolases"/>
</dbReference>
<reference evidence="3" key="1">
    <citation type="submission" date="2020-11" db="EMBL/GenBank/DDBJ databases">
        <authorList>
            <consortium name="DOE Joint Genome Institute"/>
            <person name="Ahrendt S."/>
            <person name="Riley R."/>
            <person name="Andreopoulos W."/>
            <person name="Labutti K."/>
            <person name="Pangilinan J."/>
            <person name="Ruiz-Duenas F.J."/>
            <person name="Barrasa J.M."/>
            <person name="Sanchez-Garcia M."/>
            <person name="Camarero S."/>
            <person name="Miyauchi S."/>
            <person name="Serrano A."/>
            <person name="Linde D."/>
            <person name="Babiker R."/>
            <person name="Drula E."/>
            <person name="Ayuso-Fernandez I."/>
            <person name="Pacheco R."/>
            <person name="Padilla G."/>
            <person name="Ferreira P."/>
            <person name="Barriuso J."/>
            <person name="Kellner H."/>
            <person name="Castanera R."/>
            <person name="Alfaro M."/>
            <person name="Ramirez L."/>
            <person name="Pisabarro A.G."/>
            <person name="Kuo A."/>
            <person name="Tritt A."/>
            <person name="Lipzen A."/>
            <person name="He G."/>
            <person name="Yan M."/>
            <person name="Ng V."/>
            <person name="Cullen D."/>
            <person name="Martin F."/>
            <person name="Rosso M.-N."/>
            <person name="Henrissat B."/>
            <person name="Hibbett D."/>
            <person name="Martinez A.T."/>
            <person name="Grigoriev I.V."/>
        </authorList>
    </citation>
    <scope>NUCLEOTIDE SEQUENCE</scope>
    <source>
        <strain evidence="3">CBS 247.69</strain>
    </source>
</reference>
<dbReference type="AlphaFoldDB" id="A0A9P5Y5X7"/>
<dbReference type="Gene3D" id="3.40.630.10">
    <property type="entry name" value="Zn peptidases"/>
    <property type="match status" value="1"/>
</dbReference>
<comment type="similarity">
    <text evidence="1">Belongs to the peptidase M20A family.</text>
</comment>
<protein>
    <recommendedName>
        <fullName evidence="2">Peptidase M20 dimerisation domain-containing protein</fullName>
    </recommendedName>
</protein>
<dbReference type="NCBIfam" id="TIGR01891">
    <property type="entry name" value="amidohydrolases"/>
    <property type="match status" value="1"/>
</dbReference>
<dbReference type="InterPro" id="IPR036264">
    <property type="entry name" value="Bact_exopeptidase_dim_dom"/>
</dbReference>
<dbReference type="Pfam" id="PF01546">
    <property type="entry name" value="Peptidase_M20"/>
    <property type="match status" value="1"/>
</dbReference>
<dbReference type="InterPro" id="IPR002933">
    <property type="entry name" value="Peptidase_M20"/>
</dbReference>
<dbReference type="EMBL" id="MU150268">
    <property type="protein sequence ID" value="KAF9462825.1"/>
    <property type="molecule type" value="Genomic_DNA"/>
</dbReference>
<dbReference type="Proteomes" id="UP000807353">
    <property type="component" value="Unassembled WGS sequence"/>
</dbReference>
<name>A0A9P5Y5X7_9AGAR</name>
<dbReference type="GO" id="GO:0016805">
    <property type="term" value="F:dipeptidase activity"/>
    <property type="evidence" value="ECO:0007669"/>
    <property type="project" value="TreeGrafter"/>
</dbReference>
<dbReference type="FunFam" id="3.30.70.360:FF:000004">
    <property type="entry name" value="Peptidase M20 domain-containing protein 2"/>
    <property type="match status" value="1"/>
</dbReference>
<keyword evidence="4" id="KW-1185">Reference proteome</keyword>
<dbReference type="SUPFAM" id="SSF55031">
    <property type="entry name" value="Bacterial exopeptidase dimerisation domain"/>
    <property type="match status" value="1"/>
</dbReference>